<dbReference type="Proteomes" id="UP001431783">
    <property type="component" value="Unassembled WGS sequence"/>
</dbReference>
<keyword evidence="1" id="KW-0472">Membrane</keyword>
<feature type="transmembrane region" description="Helical" evidence="1">
    <location>
        <begin position="183"/>
        <end position="202"/>
    </location>
</feature>
<keyword evidence="1" id="KW-0812">Transmembrane</keyword>
<evidence type="ECO:0000313" key="3">
    <source>
        <dbReference type="Proteomes" id="UP001431783"/>
    </source>
</evidence>
<evidence type="ECO:0000256" key="1">
    <source>
        <dbReference type="SAM" id="Phobius"/>
    </source>
</evidence>
<gene>
    <name evidence="2" type="ORF">WA026_022397</name>
</gene>
<comment type="caution">
    <text evidence="2">The sequence shown here is derived from an EMBL/GenBank/DDBJ whole genome shotgun (WGS) entry which is preliminary data.</text>
</comment>
<organism evidence="2 3">
    <name type="scientific">Henosepilachna vigintioctopunctata</name>
    <dbReference type="NCBI Taxonomy" id="420089"/>
    <lineage>
        <taxon>Eukaryota</taxon>
        <taxon>Metazoa</taxon>
        <taxon>Ecdysozoa</taxon>
        <taxon>Arthropoda</taxon>
        <taxon>Hexapoda</taxon>
        <taxon>Insecta</taxon>
        <taxon>Pterygota</taxon>
        <taxon>Neoptera</taxon>
        <taxon>Endopterygota</taxon>
        <taxon>Coleoptera</taxon>
        <taxon>Polyphaga</taxon>
        <taxon>Cucujiformia</taxon>
        <taxon>Coccinelloidea</taxon>
        <taxon>Coccinellidae</taxon>
        <taxon>Epilachninae</taxon>
        <taxon>Epilachnini</taxon>
        <taxon>Henosepilachna</taxon>
    </lineage>
</organism>
<dbReference type="AlphaFoldDB" id="A0AAW1U7H3"/>
<keyword evidence="1" id="KW-1133">Transmembrane helix</keyword>
<keyword evidence="3" id="KW-1185">Reference proteome</keyword>
<accession>A0AAW1U7H3</accession>
<evidence type="ECO:0000313" key="2">
    <source>
        <dbReference type="EMBL" id="KAK9878500.1"/>
    </source>
</evidence>
<proteinExistence type="predicted"/>
<dbReference type="EMBL" id="JARQZJ010000049">
    <property type="protein sequence ID" value="KAK9878500.1"/>
    <property type="molecule type" value="Genomic_DNA"/>
</dbReference>
<protein>
    <submittedName>
        <fullName evidence="2">Uncharacterized protein</fullName>
    </submittedName>
</protein>
<name>A0AAW1U7H3_9CUCU</name>
<reference evidence="2 3" key="1">
    <citation type="submission" date="2023-03" db="EMBL/GenBank/DDBJ databases">
        <title>Genome insight into feeding habits of ladybird beetles.</title>
        <authorList>
            <person name="Li H.-S."/>
            <person name="Huang Y.-H."/>
            <person name="Pang H."/>
        </authorList>
    </citation>
    <scope>NUCLEOTIDE SEQUENCE [LARGE SCALE GENOMIC DNA]</scope>
    <source>
        <strain evidence="2">SYSU_2023b</strain>
        <tissue evidence="2">Whole body</tissue>
    </source>
</reference>
<sequence length="255" mass="29371">MHFTTPTSSFYEELVETTEELLTPFTKKSDFGNSSSLLFDQNVSLVPIADRMDTVDISDDISSKFSSPTGNFETLIGKTMYGWHNDRPEKAKIVRVNSEDIKREKLKTVKTEGFIPYLKRVQDELISNSHKNLRGKIGMLRRLRDDMLFNIDEKINQLWGRKSSEARGHKEDDYDMHFPSNEGALMTIGFLTFAVFLIKLILKLVQTLKDKHSMTMAMSTMMTNTNAALIGRRKRDTSFDEQSKILQLIEEYSFT</sequence>